<feature type="signal peptide" evidence="3">
    <location>
        <begin position="1"/>
        <end position="29"/>
    </location>
</feature>
<dbReference type="InterPro" id="IPR036249">
    <property type="entry name" value="Thioredoxin-like_sf"/>
</dbReference>
<comment type="similarity">
    <text evidence="1">Belongs to the SCO1/2 family.</text>
</comment>
<keyword evidence="6" id="KW-1185">Reference proteome</keyword>
<keyword evidence="2" id="KW-0186">Copper</keyword>
<dbReference type="PANTHER" id="PTHR12151">
    <property type="entry name" value="ELECTRON TRANSPORT PROTIN SCO1/SENC FAMILY MEMBER"/>
    <property type="match status" value="1"/>
</dbReference>
<evidence type="ECO:0000256" key="2">
    <source>
        <dbReference type="ARBA" id="ARBA00023008"/>
    </source>
</evidence>
<dbReference type="PROSITE" id="PS51257">
    <property type="entry name" value="PROKAR_LIPOPROTEIN"/>
    <property type="match status" value="1"/>
</dbReference>
<name>A0ABS5W6U1_9SPHN</name>
<keyword evidence="3" id="KW-0732">Signal</keyword>
<evidence type="ECO:0000256" key="3">
    <source>
        <dbReference type="SAM" id="SignalP"/>
    </source>
</evidence>
<accession>A0ABS5W6U1</accession>
<evidence type="ECO:0000256" key="1">
    <source>
        <dbReference type="ARBA" id="ARBA00010996"/>
    </source>
</evidence>
<dbReference type="Gene3D" id="3.40.30.10">
    <property type="entry name" value="Glutaredoxin"/>
    <property type="match status" value="1"/>
</dbReference>
<evidence type="ECO:0000313" key="5">
    <source>
        <dbReference type="EMBL" id="MBT2135067.1"/>
    </source>
</evidence>
<dbReference type="SUPFAM" id="SSF52833">
    <property type="entry name" value="Thioredoxin-like"/>
    <property type="match status" value="1"/>
</dbReference>
<dbReference type="PROSITE" id="PS51352">
    <property type="entry name" value="THIOREDOXIN_2"/>
    <property type="match status" value="1"/>
</dbReference>
<dbReference type="InterPro" id="IPR013766">
    <property type="entry name" value="Thioredoxin_domain"/>
</dbReference>
<reference evidence="5 6" key="1">
    <citation type="submission" date="2021-05" db="EMBL/GenBank/DDBJ databases">
        <title>Croceibacterium sp. LX-88 genome sequence.</title>
        <authorList>
            <person name="Luo X."/>
        </authorList>
    </citation>
    <scope>NUCLEOTIDE SEQUENCE [LARGE SCALE GENOMIC DNA]</scope>
    <source>
        <strain evidence="5 6">LX-88</strain>
    </source>
</reference>
<feature type="domain" description="Thioredoxin" evidence="4">
    <location>
        <begin position="34"/>
        <end position="200"/>
    </location>
</feature>
<feature type="chain" id="PRO_5046347937" evidence="3">
    <location>
        <begin position="30"/>
        <end position="200"/>
    </location>
</feature>
<protein>
    <submittedName>
        <fullName evidence="5">SCO family protein</fullName>
    </submittedName>
</protein>
<dbReference type="CDD" id="cd02968">
    <property type="entry name" value="SCO"/>
    <property type="match status" value="1"/>
</dbReference>
<dbReference type="Proteomes" id="UP000811255">
    <property type="component" value="Unassembled WGS sequence"/>
</dbReference>
<evidence type="ECO:0000259" key="4">
    <source>
        <dbReference type="PROSITE" id="PS51352"/>
    </source>
</evidence>
<dbReference type="EMBL" id="JAHFVK010000002">
    <property type="protein sequence ID" value="MBT2135067.1"/>
    <property type="molecule type" value="Genomic_DNA"/>
</dbReference>
<dbReference type="InterPro" id="IPR003782">
    <property type="entry name" value="SCO1/SenC"/>
</dbReference>
<sequence>MTCRSTIAATCLLLSLTLAGCDTSTTSRAAEAPLAGAQIGGPFELVDAQGKTVRWSDFDGKFRMVYFGYAYCPDICPFDVQRMMKGFEQFKKAEPELAAQVQPLFITIDPARDTPKVVGEFTSAFSDDLLGLTGTPDQVAQAAKAFAVYYTKGETSESGGYLMDHSRAAFLMGRKGEPIALLPVEKGPDEVAAELERWVS</sequence>
<gene>
    <name evidence="5" type="ORF">KK137_12075</name>
</gene>
<dbReference type="Pfam" id="PF02630">
    <property type="entry name" value="SCO1-SenC"/>
    <property type="match status" value="1"/>
</dbReference>
<proteinExistence type="inferred from homology"/>
<dbReference type="PANTHER" id="PTHR12151:SF25">
    <property type="entry name" value="LINALOOL DEHYDRATASE_ISOMERASE DOMAIN-CONTAINING PROTEIN"/>
    <property type="match status" value="1"/>
</dbReference>
<organism evidence="5 6">
    <name type="scientific">Croceibacterium selenioxidans</name>
    <dbReference type="NCBI Taxonomy" id="2838833"/>
    <lineage>
        <taxon>Bacteria</taxon>
        <taxon>Pseudomonadati</taxon>
        <taxon>Pseudomonadota</taxon>
        <taxon>Alphaproteobacteria</taxon>
        <taxon>Sphingomonadales</taxon>
        <taxon>Erythrobacteraceae</taxon>
        <taxon>Croceibacterium</taxon>
    </lineage>
</organism>
<evidence type="ECO:0000313" key="6">
    <source>
        <dbReference type="Proteomes" id="UP000811255"/>
    </source>
</evidence>
<comment type="caution">
    <text evidence="5">The sequence shown here is derived from an EMBL/GenBank/DDBJ whole genome shotgun (WGS) entry which is preliminary data.</text>
</comment>